<evidence type="ECO:0000313" key="3">
    <source>
        <dbReference type="Proteomes" id="UP000576082"/>
    </source>
</evidence>
<sequence length="327" mass="36222">MYNCIELKDNTMVNEKRIISFLKKNDFLKHSKLEQMAGLSQGLISAVLAGRKSFSDAHLEKLYAVLKNFGIDNILNSTVISVMNNKGGVAKTTTTLNLGTALARSGKKVLLIDLDPQGNLSQCLGIDEPVRELKSLLIEDAELGDVKLKIEDNLTLIPSSIKLDEVTIRMNQDRTIPNSVLRQKLAQEEEEFDYIFIDLPPNLSVLNYVALEASESVIIPVEPGKLAYNGLDGAKLVIDQINRMNSSNPLQILGVLIIKAAPNEKIYKGYVPAIRAEEVVFKTEIPVDAHLKQSIELTQNVFDYAPKSKAAKAYKDLAKEVMSLKKN</sequence>
<dbReference type="AlphaFoldDB" id="A0A7X9RXM5"/>
<comment type="caution">
    <text evidence="2">The sequence shown here is derived from an EMBL/GenBank/DDBJ whole genome shotgun (WGS) entry which is preliminary data.</text>
</comment>
<name>A0A7X9RXM5_9BACT</name>
<evidence type="ECO:0000259" key="1">
    <source>
        <dbReference type="Pfam" id="PF13614"/>
    </source>
</evidence>
<protein>
    <submittedName>
        <fullName evidence="2">ParA family protein</fullName>
    </submittedName>
</protein>
<dbReference type="InterPro" id="IPR050678">
    <property type="entry name" value="DNA_Partitioning_ATPase"/>
</dbReference>
<organism evidence="2 3">
    <name type="scientific">Flammeovirga aprica JL-4</name>
    <dbReference type="NCBI Taxonomy" id="694437"/>
    <lineage>
        <taxon>Bacteria</taxon>
        <taxon>Pseudomonadati</taxon>
        <taxon>Bacteroidota</taxon>
        <taxon>Cytophagia</taxon>
        <taxon>Cytophagales</taxon>
        <taxon>Flammeovirgaceae</taxon>
        <taxon>Flammeovirga</taxon>
    </lineage>
</organism>
<dbReference type="RefSeq" id="WP_169658782.1">
    <property type="nucleotide sequence ID" value="NZ_JABANE010000067.1"/>
</dbReference>
<proteinExistence type="predicted"/>
<dbReference type="EMBL" id="JABANE010000067">
    <property type="protein sequence ID" value="NME70549.1"/>
    <property type="molecule type" value="Genomic_DNA"/>
</dbReference>
<dbReference type="PANTHER" id="PTHR13696">
    <property type="entry name" value="P-LOOP CONTAINING NUCLEOSIDE TRIPHOSPHATE HYDROLASE"/>
    <property type="match status" value="1"/>
</dbReference>
<dbReference type="Pfam" id="PF13614">
    <property type="entry name" value="AAA_31"/>
    <property type="match status" value="1"/>
</dbReference>
<keyword evidence="3" id="KW-1185">Reference proteome</keyword>
<dbReference type="InterPro" id="IPR027417">
    <property type="entry name" value="P-loop_NTPase"/>
</dbReference>
<feature type="domain" description="AAA" evidence="1">
    <location>
        <begin position="78"/>
        <end position="244"/>
    </location>
</feature>
<dbReference type="CDD" id="cd02042">
    <property type="entry name" value="ParAB_family"/>
    <property type="match status" value="1"/>
</dbReference>
<gene>
    <name evidence="2" type="ORF">HHU12_21415</name>
</gene>
<dbReference type="PANTHER" id="PTHR13696:SF99">
    <property type="entry name" value="COBYRINIC ACID AC-DIAMIDE SYNTHASE"/>
    <property type="match status" value="1"/>
</dbReference>
<dbReference type="Proteomes" id="UP000576082">
    <property type="component" value="Unassembled WGS sequence"/>
</dbReference>
<dbReference type="InterPro" id="IPR025669">
    <property type="entry name" value="AAA_dom"/>
</dbReference>
<dbReference type="FunFam" id="3.40.50.300:FF:000285">
    <property type="entry name" value="Sporulation initiation inhibitor Soj"/>
    <property type="match status" value="1"/>
</dbReference>
<evidence type="ECO:0000313" key="2">
    <source>
        <dbReference type="EMBL" id="NME70549.1"/>
    </source>
</evidence>
<dbReference type="SUPFAM" id="SSF52540">
    <property type="entry name" value="P-loop containing nucleoside triphosphate hydrolases"/>
    <property type="match status" value="1"/>
</dbReference>
<accession>A0A7X9RXM5</accession>
<reference evidence="2 3" key="1">
    <citation type="submission" date="2020-04" db="EMBL/GenBank/DDBJ databases">
        <title>Flammeovirga sp. SR4, a novel species isolated from seawater.</title>
        <authorList>
            <person name="Wang X."/>
        </authorList>
    </citation>
    <scope>NUCLEOTIDE SEQUENCE [LARGE SCALE GENOMIC DNA]</scope>
    <source>
        <strain evidence="2 3">ATCC 23126</strain>
    </source>
</reference>
<dbReference type="Gene3D" id="3.40.50.300">
    <property type="entry name" value="P-loop containing nucleotide triphosphate hydrolases"/>
    <property type="match status" value="1"/>
</dbReference>